<protein>
    <submittedName>
        <fullName evidence="2">Death-on-curing protein</fullName>
    </submittedName>
</protein>
<dbReference type="PANTHER" id="PTHR39426">
    <property type="entry name" value="HOMOLOGY TO DEATH-ON-CURING PROTEIN OF PHAGE P1"/>
    <property type="match status" value="1"/>
</dbReference>
<name>A0A098QZF3_9SPIO</name>
<dbReference type="NCBIfam" id="TIGR01550">
    <property type="entry name" value="DOC_P1"/>
    <property type="match status" value="1"/>
</dbReference>
<dbReference type="EMBL" id="JNUP01000041">
    <property type="protein sequence ID" value="KGE73290.1"/>
    <property type="molecule type" value="Genomic_DNA"/>
</dbReference>
<accession>A0A098QZF3</accession>
<dbReference type="RefSeq" id="WP_037546445.1">
    <property type="nucleotide sequence ID" value="NZ_JNUP01000041.1"/>
</dbReference>
<feature type="domain" description="Fido" evidence="1">
    <location>
        <begin position="7"/>
        <end position="125"/>
    </location>
</feature>
<dbReference type="PANTHER" id="PTHR39426:SF1">
    <property type="entry name" value="HOMOLOGY TO DEATH-ON-CURING PROTEIN OF PHAGE P1"/>
    <property type="match status" value="1"/>
</dbReference>
<sequence length="128" mass="14188">MSGIRFLTYAEVLLIHQDQLLNYGGTPDLRDSGLLSSALAMPETSFSGAYLHQSLFDKAAAYLFHICQNHPFIDGNKRVGLAAALVFLDINGLEVFDENHELYPLVMQVASGECKKEDISQTLERLAK</sequence>
<dbReference type="PROSITE" id="PS51459">
    <property type="entry name" value="FIDO"/>
    <property type="match status" value="1"/>
</dbReference>
<dbReference type="InterPro" id="IPR036597">
    <property type="entry name" value="Fido-like_dom_sf"/>
</dbReference>
<dbReference type="STRING" id="1480694.DC28_04810"/>
<proteinExistence type="predicted"/>
<evidence type="ECO:0000313" key="2">
    <source>
        <dbReference type="EMBL" id="KGE73290.1"/>
    </source>
</evidence>
<dbReference type="SUPFAM" id="SSF140931">
    <property type="entry name" value="Fic-like"/>
    <property type="match status" value="1"/>
</dbReference>
<keyword evidence="3" id="KW-1185">Reference proteome</keyword>
<gene>
    <name evidence="2" type="ORF">DC28_04810</name>
</gene>
<dbReference type="eggNOG" id="COG3654">
    <property type="taxonomic scope" value="Bacteria"/>
</dbReference>
<evidence type="ECO:0000313" key="3">
    <source>
        <dbReference type="Proteomes" id="UP000029692"/>
    </source>
</evidence>
<dbReference type="GO" id="GO:0016301">
    <property type="term" value="F:kinase activity"/>
    <property type="evidence" value="ECO:0007669"/>
    <property type="project" value="InterPro"/>
</dbReference>
<dbReference type="PIRSF" id="PIRSF018297">
    <property type="entry name" value="Doc"/>
    <property type="match status" value="1"/>
</dbReference>
<comment type="caution">
    <text evidence="2">The sequence shown here is derived from an EMBL/GenBank/DDBJ whole genome shotgun (WGS) entry which is preliminary data.</text>
</comment>
<dbReference type="Proteomes" id="UP000029692">
    <property type="component" value="Unassembled WGS sequence"/>
</dbReference>
<dbReference type="InterPro" id="IPR003812">
    <property type="entry name" value="Fido"/>
</dbReference>
<evidence type="ECO:0000259" key="1">
    <source>
        <dbReference type="PROSITE" id="PS51459"/>
    </source>
</evidence>
<dbReference type="AlphaFoldDB" id="A0A098QZF3"/>
<dbReference type="InterPro" id="IPR053737">
    <property type="entry name" value="Type_II_TA_Toxin"/>
</dbReference>
<dbReference type="OrthoDB" id="9802752at2"/>
<reference evidence="2 3" key="1">
    <citation type="submission" date="2014-05" db="EMBL/GenBank/DDBJ databases">
        <title>De novo Genome Sequence of Spirocheata sp.</title>
        <authorList>
            <person name="Shivani Y."/>
            <person name="Subhash Y."/>
            <person name="Tushar L."/>
            <person name="Sasikala C."/>
            <person name="Ramana C.V."/>
        </authorList>
    </citation>
    <scope>NUCLEOTIDE SEQUENCE [LARGE SCALE GENOMIC DNA]</scope>
    <source>
        <strain evidence="2 3">JC230</strain>
    </source>
</reference>
<organism evidence="2 3">
    <name type="scientific">Spirochaeta lutea</name>
    <dbReference type="NCBI Taxonomy" id="1480694"/>
    <lineage>
        <taxon>Bacteria</taxon>
        <taxon>Pseudomonadati</taxon>
        <taxon>Spirochaetota</taxon>
        <taxon>Spirochaetia</taxon>
        <taxon>Spirochaetales</taxon>
        <taxon>Spirochaetaceae</taxon>
        <taxon>Spirochaeta</taxon>
    </lineage>
</organism>
<dbReference type="InterPro" id="IPR006440">
    <property type="entry name" value="Doc"/>
</dbReference>
<dbReference type="Gene3D" id="1.20.120.1870">
    <property type="entry name" value="Fic/DOC protein, Fido domain"/>
    <property type="match status" value="1"/>
</dbReference>
<dbReference type="Pfam" id="PF02661">
    <property type="entry name" value="Fic"/>
    <property type="match status" value="1"/>
</dbReference>